<dbReference type="EMBL" id="JAVIJP010000048">
    <property type="protein sequence ID" value="KAL3625855.1"/>
    <property type="molecule type" value="Genomic_DNA"/>
</dbReference>
<sequence length="92" mass="10260">MKTLAPINNFQLSYLGSDFVIEDNNFKEICVPTNGPSPVDESSNEGENSKVTDTATFIQFISELLMDEEDDFDNNPCMLHDSLALQVLELCP</sequence>
<dbReference type="AlphaFoldDB" id="A0ABD3CAP8"/>
<proteinExistence type="predicted"/>
<gene>
    <name evidence="1" type="ORF">CASFOL_030384</name>
</gene>
<name>A0ABD3CAP8_9LAMI</name>
<evidence type="ECO:0000313" key="1">
    <source>
        <dbReference type="EMBL" id="KAL3625855.1"/>
    </source>
</evidence>
<comment type="caution">
    <text evidence="1">The sequence shown here is derived from an EMBL/GenBank/DDBJ whole genome shotgun (WGS) entry which is preliminary data.</text>
</comment>
<evidence type="ECO:0000313" key="2">
    <source>
        <dbReference type="Proteomes" id="UP001632038"/>
    </source>
</evidence>
<accession>A0ABD3CAP8</accession>
<protein>
    <submittedName>
        <fullName evidence="1">Uncharacterized protein</fullName>
    </submittedName>
</protein>
<organism evidence="1 2">
    <name type="scientific">Castilleja foliolosa</name>
    <dbReference type="NCBI Taxonomy" id="1961234"/>
    <lineage>
        <taxon>Eukaryota</taxon>
        <taxon>Viridiplantae</taxon>
        <taxon>Streptophyta</taxon>
        <taxon>Embryophyta</taxon>
        <taxon>Tracheophyta</taxon>
        <taxon>Spermatophyta</taxon>
        <taxon>Magnoliopsida</taxon>
        <taxon>eudicotyledons</taxon>
        <taxon>Gunneridae</taxon>
        <taxon>Pentapetalae</taxon>
        <taxon>asterids</taxon>
        <taxon>lamiids</taxon>
        <taxon>Lamiales</taxon>
        <taxon>Orobanchaceae</taxon>
        <taxon>Pedicularideae</taxon>
        <taxon>Castillejinae</taxon>
        <taxon>Castilleja</taxon>
    </lineage>
</organism>
<keyword evidence="2" id="KW-1185">Reference proteome</keyword>
<reference evidence="2" key="1">
    <citation type="journal article" date="2024" name="IScience">
        <title>Strigolactones Initiate the Formation of Haustorium-like Structures in Castilleja.</title>
        <authorList>
            <person name="Buerger M."/>
            <person name="Peterson D."/>
            <person name="Chory J."/>
        </authorList>
    </citation>
    <scope>NUCLEOTIDE SEQUENCE [LARGE SCALE GENOMIC DNA]</scope>
</reference>
<dbReference type="Proteomes" id="UP001632038">
    <property type="component" value="Unassembled WGS sequence"/>
</dbReference>